<evidence type="ECO:0000256" key="3">
    <source>
        <dbReference type="ARBA" id="ARBA00022516"/>
    </source>
</evidence>
<dbReference type="Gene3D" id="2.40.10.10">
    <property type="entry name" value="Trypsin-like serine proteases"/>
    <property type="match status" value="1"/>
</dbReference>
<evidence type="ECO:0000256" key="7">
    <source>
        <dbReference type="ARBA" id="ARBA00023002"/>
    </source>
</evidence>
<feature type="domain" description="Peptidase S1" evidence="14">
    <location>
        <begin position="365"/>
        <end position="444"/>
    </location>
</feature>
<dbReference type="PANTHER" id="PTHR11351:SF92">
    <property type="entry name" value="ACYL-COA DESATURASE 2-LIKE PROTEIN"/>
    <property type="match status" value="1"/>
</dbReference>
<dbReference type="GO" id="GO:0004768">
    <property type="term" value="F:stearoyl-CoA 9-desaturase activity"/>
    <property type="evidence" value="ECO:0007669"/>
    <property type="project" value="TreeGrafter"/>
</dbReference>
<feature type="transmembrane region" description="Helical" evidence="13">
    <location>
        <begin position="209"/>
        <end position="230"/>
    </location>
</feature>
<evidence type="ECO:0000256" key="9">
    <source>
        <dbReference type="ARBA" id="ARBA00023098"/>
    </source>
</evidence>
<dbReference type="InterPro" id="IPR043504">
    <property type="entry name" value="Peptidase_S1_PA_chymotrypsin"/>
</dbReference>
<dbReference type="GO" id="GO:0005789">
    <property type="term" value="C:endoplasmic reticulum membrane"/>
    <property type="evidence" value="ECO:0007669"/>
    <property type="project" value="TreeGrafter"/>
</dbReference>
<comment type="subcellular location">
    <subcellularLocation>
        <location evidence="1">Membrane</location>
        <topology evidence="1">Multi-pass membrane protein</topology>
    </subcellularLocation>
</comment>
<keyword evidence="3 12" id="KW-0444">Lipid biosynthesis</keyword>
<keyword evidence="8" id="KW-0408">Iron</keyword>
<evidence type="ECO:0000259" key="15">
    <source>
        <dbReference type="Pfam" id="PF00487"/>
    </source>
</evidence>
<dbReference type="SUPFAM" id="SSF50494">
    <property type="entry name" value="Trypsin-like serine proteases"/>
    <property type="match status" value="1"/>
</dbReference>
<keyword evidence="7 12" id="KW-0560">Oxidoreductase</keyword>
<gene>
    <name evidence="16" type="ORF">L9F63_004365</name>
</gene>
<keyword evidence="10 13" id="KW-0472">Membrane</keyword>
<comment type="cofactor">
    <cofactor evidence="12">
        <name>Fe(2+)</name>
        <dbReference type="ChEBI" id="CHEBI:29033"/>
    </cofactor>
</comment>
<name>A0AAD7ZGQ9_DIPPU</name>
<evidence type="ECO:0000256" key="12">
    <source>
        <dbReference type="RuleBase" id="RU000581"/>
    </source>
</evidence>
<accession>A0AAD7ZGQ9</accession>
<reference evidence="16" key="2">
    <citation type="submission" date="2023-05" db="EMBL/GenBank/DDBJ databases">
        <authorList>
            <person name="Fouks B."/>
        </authorList>
    </citation>
    <scope>NUCLEOTIDE SEQUENCE</scope>
    <source>
        <strain evidence="16">Stay&amp;Tobe</strain>
        <tissue evidence="16">Testes</tissue>
    </source>
</reference>
<dbReference type="InterPro" id="IPR015876">
    <property type="entry name" value="Acyl-CoA_DS"/>
</dbReference>
<comment type="domain">
    <text evidence="12">The histidine box domains are involved in binding the catalytic metal ions.</text>
</comment>
<evidence type="ECO:0000259" key="14">
    <source>
        <dbReference type="Pfam" id="PF00089"/>
    </source>
</evidence>
<evidence type="ECO:0000313" key="16">
    <source>
        <dbReference type="EMBL" id="KAJ9579982.1"/>
    </source>
</evidence>
<dbReference type="InterPro" id="IPR005804">
    <property type="entry name" value="FA_desaturase_dom"/>
</dbReference>
<evidence type="ECO:0000313" key="17">
    <source>
        <dbReference type="Proteomes" id="UP001233999"/>
    </source>
</evidence>
<dbReference type="Pfam" id="PF00089">
    <property type="entry name" value="Trypsin"/>
    <property type="match status" value="1"/>
</dbReference>
<evidence type="ECO:0000256" key="5">
    <source>
        <dbReference type="ARBA" id="ARBA00022832"/>
    </source>
</evidence>
<evidence type="ECO:0000256" key="11">
    <source>
        <dbReference type="ARBA" id="ARBA00023160"/>
    </source>
</evidence>
<dbReference type="CDD" id="cd03505">
    <property type="entry name" value="Delta9-FADS-like"/>
    <property type="match status" value="1"/>
</dbReference>
<reference evidence="16" key="1">
    <citation type="journal article" date="2023" name="IScience">
        <title>Live-bearing cockroach genome reveals convergent evolutionary mechanisms linked to viviparity in insects and beyond.</title>
        <authorList>
            <person name="Fouks B."/>
            <person name="Harrison M.C."/>
            <person name="Mikhailova A.A."/>
            <person name="Marchal E."/>
            <person name="English S."/>
            <person name="Carruthers M."/>
            <person name="Jennings E.C."/>
            <person name="Chiamaka E.L."/>
            <person name="Frigard R.A."/>
            <person name="Pippel M."/>
            <person name="Attardo G.M."/>
            <person name="Benoit J.B."/>
            <person name="Bornberg-Bauer E."/>
            <person name="Tobe S.S."/>
        </authorList>
    </citation>
    <scope>NUCLEOTIDE SEQUENCE</scope>
    <source>
        <strain evidence="16">Stay&amp;Tobe</strain>
    </source>
</reference>
<evidence type="ECO:0000256" key="10">
    <source>
        <dbReference type="ARBA" id="ARBA00023136"/>
    </source>
</evidence>
<keyword evidence="11 12" id="KW-0275">Fatty acid biosynthesis</keyword>
<evidence type="ECO:0000256" key="6">
    <source>
        <dbReference type="ARBA" id="ARBA00022989"/>
    </source>
</evidence>
<evidence type="ECO:0000256" key="1">
    <source>
        <dbReference type="ARBA" id="ARBA00004141"/>
    </source>
</evidence>
<dbReference type="GO" id="GO:0005506">
    <property type="term" value="F:iron ion binding"/>
    <property type="evidence" value="ECO:0007669"/>
    <property type="project" value="TreeGrafter"/>
</dbReference>
<dbReference type="Proteomes" id="UP001233999">
    <property type="component" value="Unassembled WGS sequence"/>
</dbReference>
<dbReference type="InterPro" id="IPR009003">
    <property type="entry name" value="Peptidase_S1_PA"/>
</dbReference>
<keyword evidence="6 13" id="KW-1133">Transmembrane helix</keyword>
<dbReference type="EMBL" id="JASPKZ010008365">
    <property type="protein sequence ID" value="KAJ9579982.1"/>
    <property type="molecule type" value="Genomic_DNA"/>
</dbReference>
<comment type="caution">
    <text evidence="16">The sequence shown here is derived from an EMBL/GenBank/DDBJ whole genome shotgun (WGS) entry which is preliminary data.</text>
</comment>
<dbReference type="GO" id="GO:0004252">
    <property type="term" value="F:serine-type endopeptidase activity"/>
    <property type="evidence" value="ECO:0007669"/>
    <property type="project" value="InterPro"/>
</dbReference>
<dbReference type="PRINTS" id="PR00075">
    <property type="entry name" value="FACDDSATRASE"/>
</dbReference>
<dbReference type="InterPro" id="IPR018114">
    <property type="entry name" value="TRYPSIN_HIS"/>
</dbReference>
<evidence type="ECO:0000256" key="8">
    <source>
        <dbReference type="ARBA" id="ARBA00023004"/>
    </source>
</evidence>
<feature type="transmembrane region" description="Helical" evidence="13">
    <location>
        <begin position="29"/>
        <end position="50"/>
    </location>
</feature>
<dbReference type="PANTHER" id="PTHR11351">
    <property type="entry name" value="ACYL-COA DESATURASE"/>
    <property type="match status" value="1"/>
</dbReference>
<dbReference type="GO" id="GO:0006636">
    <property type="term" value="P:unsaturated fatty acid biosynthetic process"/>
    <property type="evidence" value="ECO:0007669"/>
    <property type="project" value="TreeGrafter"/>
</dbReference>
<keyword evidence="5" id="KW-0276">Fatty acid metabolism</keyword>
<feature type="domain" description="Fatty acid desaturase" evidence="15">
    <location>
        <begin position="66"/>
        <end position="264"/>
    </location>
</feature>
<keyword evidence="17" id="KW-1185">Reference proteome</keyword>
<feature type="transmembrane region" description="Helical" evidence="13">
    <location>
        <begin position="91"/>
        <end position="113"/>
    </location>
</feature>
<keyword evidence="4 12" id="KW-0812">Transmembrane</keyword>
<evidence type="ECO:0000256" key="4">
    <source>
        <dbReference type="ARBA" id="ARBA00022692"/>
    </source>
</evidence>
<organism evidence="16 17">
    <name type="scientific">Diploptera punctata</name>
    <name type="common">Pacific beetle cockroach</name>
    <dbReference type="NCBI Taxonomy" id="6984"/>
    <lineage>
        <taxon>Eukaryota</taxon>
        <taxon>Metazoa</taxon>
        <taxon>Ecdysozoa</taxon>
        <taxon>Arthropoda</taxon>
        <taxon>Hexapoda</taxon>
        <taxon>Insecta</taxon>
        <taxon>Pterygota</taxon>
        <taxon>Neoptera</taxon>
        <taxon>Polyneoptera</taxon>
        <taxon>Dictyoptera</taxon>
        <taxon>Blattodea</taxon>
        <taxon>Blaberoidea</taxon>
        <taxon>Blaberidae</taxon>
        <taxon>Diplopterinae</taxon>
        <taxon>Diploptera</taxon>
    </lineage>
</organism>
<dbReference type="InterPro" id="IPR001254">
    <property type="entry name" value="Trypsin_dom"/>
</dbReference>
<protein>
    <submittedName>
        <fullName evidence="16">Uncharacterized protein</fullName>
    </submittedName>
</protein>
<sequence length="445" mass="51676">MYRLFEGIMDAPRKKEEINVYQKSFKIQIVWFNAVGFLILHILGLYGLWISLTSASYFTYLWAEVLMVMSGIGLTIGGHRLYAHRCYKATWFLRLGVCVMNTIAGENCLYIWVRDHRVHHKFSDTNADPHNSKRGFFFSHIGWLFIRKHPEVSELGKTIDLSDLEKDEFIMLQKRFYKSMYVIYAIIVPVFLPVLCWNETLWNSLMVSFFFRCIVTLNVTWSVNSFAHLYGYKPYDRRIAPVESTCVSILSQGEGWHNYHHCFPWDYKASEYGYFFNTSTRIIHVLERFGLVTNLKEATEKMIKKRVNRTGDGTHHLWGYGDKDMDEWTYKCLKKIKDLPSINCFYHLHVRSQDCGVDMKTDGRIVGGDDVDGYRPWFSLLHVPGDVSSPLCSGSLIDNQHVLTAAHCFTQVEGDDDTEKFSVTIGITNRCVNESTHKTFNTTKV</sequence>
<evidence type="ECO:0000256" key="2">
    <source>
        <dbReference type="ARBA" id="ARBA00009295"/>
    </source>
</evidence>
<dbReference type="AlphaFoldDB" id="A0AAD7ZGQ9"/>
<evidence type="ECO:0000256" key="13">
    <source>
        <dbReference type="SAM" id="Phobius"/>
    </source>
</evidence>
<comment type="similarity">
    <text evidence="2 12">Belongs to the fatty acid desaturase type 1 family.</text>
</comment>
<feature type="transmembrane region" description="Helical" evidence="13">
    <location>
        <begin position="57"/>
        <end position="79"/>
    </location>
</feature>
<proteinExistence type="inferred from homology"/>
<keyword evidence="9" id="KW-0443">Lipid metabolism</keyword>
<dbReference type="GO" id="GO:0006508">
    <property type="term" value="P:proteolysis"/>
    <property type="evidence" value="ECO:0007669"/>
    <property type="project" value="InterPro"/>
</dbReference>
<feature type="transmembrane region" description="Helical" evidence="13">
    <location>
        <begin position="181"/>
        <end position="197"/>
    </location>
</feature>
<dbReference type="PROSITE" id="PS00134">
    <property type="entry name" value="TRYPSIN_HIS"/>
    <property type="match status" value="1"/>
</dbReference>
<dbReference type="Pfam" id="PF00487">
    <property type="entry name" value="FA_desaturase"/>
    <property type="match status" value="1"/>
</dbReference>